<protein>
    <submittedName>
        <fullName evidence="2">Uncharacterized protein</fullName>
    </submittedName>
</protein>
<evidence type="ECO:0000313" key="2">
    <source>
        <dbReference type="EMBL" id="KAF9508239.1"/>
    </source>
</evidence>
<feature type="compositionally biased region" description="Polar residues" evidence="1">
    <location>
        <begin position="303"/>
        <end position="319"/>
    </location>
</feature>
<dbReference type="EMBL" id="MU129062">
    <property type="protein sequence ID" value="KAF9508239.1"/>
    <property type="molecule type" value="Genomic_DNA"/>
</dbReference>
<reference evidence="2" key="1">
    <citation type="journal article" date="2020" name="Nat. Commun.">
        <title>Large-scale genome sequencing of mycorrhizal fungi provides insights into the early evolution of symbiotic traits.</title>
        <authorList>
            <person name="Miyauchi S."/>
            <person name="Kiss E."/>
            <person name="Kuo A."/>
            <person name="Drula E."/>
            <person name="Kohler A."/>
            <person name="Sanchez-Garcia M."/>
            <person name="Morin E."/>
            <person name="Andreopoulos B."/>
            <person name="Barry K.W."/>
            <person name="Bonito G."/>
            <person name="Buee M."/>
            <person name="Carver A."/>
            <person name="Chen C."/>
            <person name="Cichocki N."/>
            <person name="Clum A."/>
            <person name="Culley D."/>
            <person name="Crous P.W."/>
            <person name="Fauchery L."/>
            <person name="Girlanda M."/>
            <person name="Hayes R.D."/>
            <person name="Keri Z."/>
            <person name="LaButti K."/>
            <person name="Lipzen A."/>
            <person name="Lombard V."/>
            <person name="Magnuson J."/>
            <person name="Maillard F."/>
            <person name="Murat C."/>
            <person name="Nolan M."/>
            <person name="Ohm R.A."/>
            <person name="Pangilinan J."/>
            <person name="Pereira M.F."/>
            <person name="Perotto S."/>
            <person name="Peter M."/>
            <person name="Pfister S."/>
            <person name="Riley R."/>
            <person name="Sitrit Y."/>
            <person name="Stielow J.B."/>
            <person name="Szollosi G."/>
            <person name="Zifcakova L."/>
            <person name="Stursova M."/>
            <person name="Spatafora J.W."/>
            <person name="Tedersoo L."/>
            <person name="Vaario L.M."/>
            <person name="Yamada A."/>
            <person name="Yan M."/>
            <person name="Wang P."/>
            <person name="Xu J."/>
            <person name="Bruns T."/>
            <person name="Baldrian P."/>
            <person name="Vilgalys R."/>
            <person name="Dunand C."/>
            <person name="Henrissat B."/>
            <person name="Grigoriev I.V."/>
            <person name="Hibbett D."/>
            <person name="Nagy L.G."/>
            <person name="Martin F.M."/>
        </authorList>
    </citation>
    <scope>NUCLEOTIDE SEQUENCE</scope>
    <source>
        <strain evidence="2">UP504</strain>
    </source>
</reference>
<gene>
    <name evidence="2" type="ORF">BS47DRAFT_1366048</name>
</gene>
<feature type="compositionally biased region" description="Basic residues" evidence="1">
    <location>
        <begin position="341"/>
        <end position="350"/>
    </location>
</feature>
<evidence type="ECO:0000313" key="3">
    <source>
        <dbReference type="Proteomes" id="UP000886523"/>
    </source>
</evidence>
<keyword evidence="3" id="KW-1185">Reference proteome</keyword>
<name>A0A9P6DR99_9AGAM</name>
<evidence type="ECO:0000256" key="1">
    <source>
        <dbReference type="SAM" id="MobiDB-lite"/>
    </source>
</evidence>
<dbReference type="AlphaFoldDB" id="A0A9P6DR99"/>
<sequence>MTDQGDKLMEDENKLSVNGSIPLHILMDSLKSSNPITIWHPINMTLSPSKYLNAKILLVNNGENGNPGNPITILYCTRVVGSALSPLSNYCHQGDGALPPHVSSSINVTHEVNFKAHMVLIHTVNPTFIHQMHTIEGAFVDMTKFKNVSSTNPRKQWNHPTPSLVSYSISHNLFANHHEMVKIGADVEAHGSVHLVLEQAVKSCDSTADHMFVCPSAPNIIKHDNSHYSGIHFTSNTGDQIQQGDVIVVTTTITGWKGPTSWQVDLEPQEIIRVASSFMPENSPTSKRKQLGESDENLILNRAQDNMPSNTTAGLTTSDTKLHDEDSMDMEDVLPMNKGKTSVKKSKVSS</sequence>
<proteinExistence type="predicted"/>
<organism evidence="2 3">
    <name type="scientific">Hydnum rufescens UP504</name>
    <dbReference type="NCBI Taxonomy" id="1448309"/>
    <lineage>
        <taxon>Eukaryota</taxon>
        <taxon>Fungi</taxon>
        <taxon>Dikarya</taxon>
        <taxon>Basidiomycota</taxon>
        <taxon>Agaricomycotina</taxon>
        <taxon>Agaricomycetes</taxon>
        <taxon>Cantharellales</taxon>
        <taxon>Hydnaceae</taxon>
        <taxon>Hydnum</taxon>
    </lineage>
</organism>
<comment type="caution">
    <text evidence="2">The sequence shown here is derived from an EMBL/GenBank/DDBJ whole genome shotgun (WGS) entry which is preliminary data.</text>
</comment>
<feature type="region of interest" description="Disordered" evidence="1">
    <location>
        <begin position="301"/>
        <end position="350"/>
    </location>
</feature>
<dbReference type="Proteomes" id="UP000886523">
    <property type="component" value="Unassembled WGS sequence"/>
</dbReference>
<accession>A0A9P6DR99</accession>